<sequence length="97" mass="10536">MVTKTTNRILIKPVVTEKAASAQSGGKYTFIVANWAKKATIKTAVKEVYGVEPVTVNVVHVQGHRVRFGKNIGQHSDFKKAIVTLPPGKTITIHEGV</sequence>
<evidence type="ECO:0000313" key="6">
    <source>
        <dbReference type="Proteomes" id="UP000176413"/>
    </source>
</evidence>
<dbReference type="GO" id="GO:1990904">
    <property type="term" value="C:ribonucleoprotein complex"/>
    <property type="evidence" value="ECO:0007669"/>
    <property type="project" value="UniProtKB-KW"/>
</dbReference>
<dbReference type="GO" id="GO:0019843">
    <property type="term" value="F:rRNA binding"/>
    <property type="evidence" value="ECO:0007669"/>
    <property type="project" value="UniProtKB-UniRule"/>
</dbReference>
<dbReference type="InterPro" id="IPR012678">
    <property type="entry name" value="Ribosomal_uL23/eL15/eS24_sf"/>
</dbReference>
<evidence type="ECO:0000256" key="3">
    <source>
        <dbReference type="ARBA" id="ARBA00023274"/>
    </source>
</evidence>
<keyword evidence="4" id="KW-0699">rRNA-binding</keyword>
<dbReference type="Pfam" id="PF00276">
    <property type="entry name" value="Ribosomal_L23"/>
    <property type="match status" value="1"/>
</dbReference>
<dbReference type="AlphaFoldDB" id="A0A1F6MBQ8"/>
<dbReference type="GO" id="GO:0005840">
    <property type="term" value="C:ribosome"/>
    <property type="evidence" value="ECO:0007669"/>
    <property type="project" value="UniProtKB-KW"/>
</dbReference>
<evidence type="ECO:0000313" key="5">
    <source>
        <dbReference type="EMBL" id="OGH69055.1"/>
    </source>
</evidence>
<reference evidence="5 6" key="1">
    <citation type="journal article" date="2016" name="Nat. Commun.">
        <title>Thousands of microbial genomes shed light on interconnected biogeochemical processes in an aquifer system.</title>
        <authorList>
            <person name="Anantharaman K."/>
            <person name="Brown C.T."/>
            <person name="Hug L.A."/>
            <person name="Sharon I."/>
            <person name="Castelle C.J."/>
            <person name="Probst A.J."/>
            <person name="Thomas B.C."/>
            <person name="Singh A."/>
            <person name="Wilkins M.J."/>
            <person name="Karaoz U."/>
            <person name="Brodie E.L."/>
            <person name="Williams K.H."/>
            <person name="Hubbard S.S."/>
            <person name="Banfield J.F."/>
        </authorList>
    </citation>
    <scope>NUCLEOTIDE SEQUENCE [LARGE SCALE GENOMIC DNA]</scope>
</reference>
<evidence type="ECO:0000256" key="2">
    <source>
        <dbReference type="ARBA" id="ARBA00022980"/>
    </source>
</evidence>
<dbReference type="EMBL" id="MFQA01000019">
    <property type="protein sequence ID" value="OGH69055.1"/>
    <property type="molecule type" value="Genomic_DNA"/>
</dbReference>
<evidence type="ECO:0000256" key="1">
    <source>
        <dbReference type="ARBA" id="ARBA00006700"/>
    </source>
</evidence>
<comment type="subunit">
    <text evidence="4">Part of the 50S ribosomal subunit. Contacts protein L29, and trigger factor when it is bound to the ribosome.</text>
</comment>
<accession>A0A1F6MBQ8</accession>
<gene>
    <name evidence="4" type="primary">rplW</name>
    <name evidence="5" type="ORF">A3D53_02460</name>
</gene>
<keyword evidence="2 4" id="KW-0689">Ribosomal protein</keyword>
<comment type="caution">
    <text evidence="5">The sequence shown here is derived from an EMBL/GenBank/DDBJ whole genome shotgun (WGS) entry which is preliminary data.</text>
</comment>
<comment type="function">
    <text evidence="4">One of the early assembly proteins it binds 23S rRNA. One of the proteins that surrounds the polypeptide exit tunnel on the outside of the ribosome. Forms the main docking site for trigger factor binding to the ribosome.</text>
</comment>
<organism evidence="5 6">
    <name type="scientific">Candidatus Magasanikbacteria bacterium RIFCSPHIGHO2_02_FULL_45_10</name>
    <dbReference type="NCBI Taxonomy" id="1798679"/>
    <lineage>
        <taxon>Bacteria</taxon>
        <taxon>Candidatus Magasanikiibacteriota</taxon>
    </lineage>
</organism>
<keyword evidence="4" id="KW-0694">RNA-binding</keyword>
<dbReference type="NCBIfam" id="NF004363">
    <property type="entry name" value="PRK05738.2-4"/>
    <property type="match status" value="1"/>
</dbReference>
<comment type="similarity">
    <text evidence="1 4">Belongs to the universal ribosomal protein uL23 family.</text>
</comment>
<protein>
    <recommendedName>
        <fullName evidence="4">Large ribosomal subunit protein uL23</fullName>
    </recommendedName>
</protein>
<name>A0A1F6MBQ8_9BACT</name>
<dbReference type="InterPro" id="IPR012677">
    <property type="entry name" value="Nucleotide-bd_a/b_plait_sf"/>
</dbReference>
<keyword evidence="3 4" id="KW-0687">Ribonucleoprotein</keyword>
<evidence type="ECO:0000256" key="4">
    <source>
        <dbReference type="HAMAP-Rule" id="MF_01369"/>
    </source>
</evidence>
<proteinExistence type="inferred from homology"/>
<dbReference type="GO" id="GO:0006412">
    <property type="term" value="P:translation"/>
    <property type="evidence" value="ECO:0007669"/>
    <property type="project" value="UniProtKB-UniRule"/>
</dbReference>
<dbReference type="GO" id="GO:0003735">
    <property type="term" value="F:structural constituent of ribosome"/>
    <property type="evidence" value="ECO:0007669"/>
    <property type="project" value="InterPro"/>
</dbReference>
<dbReference type="InterPro" id="IPR013025">
    <property type="entry name" value="Ribosomal_uL23-like"/>
</dbReference>
<dbReference type="Proteomes" id="UP000176413">
    <property type="component" value="Unassembled WGS sequence"/>
</dbReference>
<dbReference type="SUPFAM" id="SSF54189">
    <property type="entry name" value="Ribosomal proteins S24e, L23 and L15e"/>
    <property type="match status" value="1"/>
</dbReference>
<dbReference type="Gene3D" id="3.30.70.330">
    <property type="match status" value="1"/>
</dbReference>
<dbReference type="HAMAP" id="MF_01369_B">
    <property type="entry name" value="Ribosomal_uL23_B"/>
    <property type="match status" value="1"/>
</dbReference>